<name>A0A951URQ8_9CYAN</name>
<reference evidence="2" key="2">
    <citation type="journal article" date="2022" name="Microbiol. Resour. Announc.">
        <title>Metagenome Sequencing to Explore Phylogenomics of Terrestrial Cyanobacteria.</title>
        <authorList>
            <person name="Ward R.D."/>
            <person name="Stajich J.E."/>
            <person name="Johansen J.R."/>
            <person name="Huntemann M."/>
            <person name="Clum A."/>
            <person name="Foster B."/>
            <person name="Foster B."/>
            <person name="Roux S."/>
            <person name="Palaniappan K."/>
            <person name="Varghese N."/>
            <person name="Mukherjee S."/>
            <person name="Reddy T.B.K."/>
            <person name="Daum C."/>
            <person name="Copeland A."/>
            <person name="Chen I.A."/>
            <person name="Ivanova N.N."/>
            <person name="Kyrpides N.C."/>
            <person name="Shapiro N."/>
            <person name="Eloe-Fadrosh E.A."/>
            <person name="Pietrasiak N."/>
        </authorList>
    </citation>
    <scope>NUCLEOTIDE SEQUENCE</scope>
    <source>
        <strain evidence="2">GSE-NOS-MK-12-04C</strain>
    </source>
</reference>
<gene>
    <name evidence="2" type="ORF">KME60_03420</name>
</gene>
<dbReference type="Proteomes" id="UP000729701">
    <property type="component" value="Unassembled WGS sequence"/>
</dbReference>
<keyword evidence="1" id="KW-0472">Membrane</keyword>
<comment type="caution">
    <text evidence="2">The sequence shown here is derived from an EMBL/GenBank/DDBJ whole genome shotgun (WGS) entry which is preliminary data.</text>
</comment>
<feature type="transmembrane region" description="Helical" evidence="1">
    <location>
        <begin position="382"/>
        <end position="406"/>
    </location>
</feature>
<reference evidence="2" key="1">
    <citation type="submission" date="2021-05" db="EMBL/GenBank/DDBJ databases">
        <authorList>
            <person name="Pietrasiak N."/>
            <person name="Ward R."/>
            <person name="Stajich J.E."/>
            <person name="Kurbessoian T."/>
        </authorList>
    </citation>
    <scope>NUCLEOTIDE SEQUENCE</scope>
    <source>
        <strain evidence="2">GSE-NOS-MK-12-04C</strain>
    </source>
</reference>
<proteinExistence type="predicted"/>
<keyword evidence="1" id="KW-1133">Transmembrane helix</keyword>
<protein>
    <submittedName>
        <fullName evidence="2">Uncharacterized protein</fullName>
    </submittedName>
</protein>
<evidence type="ECO:0000256" key="1">
    <source>
        <dbReference type="SAM" id="Phobius"/>
    </source>
</evidence>
<dbReference type="EMBL" id="JAHHGZ010000003">
    <property type="protein sequence ID" value="MBW4666506.1"/>
    <property type="molecule type" value="Genomic_DNA"/>
</dbReference>
<feature type="transmembrane region" description="Helical" evidence="1">
    <location>
        <begin position="444"/>
        <end position="468"/>
    </location>
</feature>
<feature type="transmembrane region" description="Helical" evidence="1">
    <location>
        <begin position="413"/>
        <end position="438"/>
    </location>
</feature>
<keyword evidence="1" id="KW-0812">Transmembrane</keyword>
<dbReference type="AlphaFoldDB" id="A0A951URQ8"/>
<evidence type="ECO:0000313" key="2">
    <source>
        <dbReference type="EMBL" id="MBW4666506.1"/>
    </source>
</evidence>
<accession>A0A951URQ8</accession>
<organism evidence="2 3">
    <name type="scientific">Cyanomargarita calcarea GSE-NOS-MK-12-04C</name>
    <dbReference type="NCBI Taxonomy" id="2839659"/>
    <lineage>
        <taxon>Bacteria</taxon>
        <taxon>Bacillati</taxon>
        <taxon>Cyanobacteriota</taxon>
        <taxon>Cyanophyceae</taxon>
        <taxon>Nostocales</taxon>
        <taxon>Cyanomargaritaceae</taxon>
        <taxon>Cyanomargarita</taxon>
    </lineage>
</organism>
<evidence type="ECO:0000313" key="3">
    <source>
        <dbReference type="Proteomes" id="UP000729701"/>
    </source>
</evidence>
<sequence>MSNSVVSIAINARNLAGGAFNQLRSQVGSVTNALGAMRSQFTQSTQETGKAVNAVSLLSGQYFLLNKAAEAATFAFSKLSSAGSDAIQRQVEQVSALSTAMQTLGLSQRDAGRYTQGVETAIAKLGKDLPVNAENIQVFFKTIQDDYNIALKGAGASLDTIKKAQLSSSSRIALLSDLAGGDVGASRSAVSAFLGGSVGAQGLNQYQFFANNPQLSNALKSGLTARGVKSTGDLSGLERVKLLTEALEKAVTPQMIDLLQGTVKARLSAFTDALFDPTIGLFSIQRDLEPKIDGYQSVFTAFGDTLDILIGSNGIVENLTRLLGFSGTDPMQSLYDGVNALNAYLLGVAGGLAKLKSLSGTDIGASVGKFLAQATNLVFDGLLGAIASIKWGGLIKGVFVGIGAFFANLDWKVYLAGALALAATAIAPFIIGAIGTFVAGVVSVVAGALIGVPVLIISAIVVGVVAIAKLISDNWEAISSFVSTTWDKLTKKVASIIDGIASAVSGFFGAIQQKLAGITQAISNPGGIVSSPVVQSTTAGAATGGLFGGLLGFASGLASSFFSRADGFIPASGGFLGALASEAARKPTGSDFVIANSSEAVLTPRMLQNLTGNLLGAGSSKTVNFQPGAIVFNLPSGTPTEIAMAAIAIIEQALATELETKIA</sequence>